<evidence type="ECO:0000259" key="4">
    <source>
        <dbReference type="Pfam" id="PF13435"/>
    </source>
</evidence>
<evidence type="ECO:0000313" key="5">
    <source>
        <dbReference type="EMBL" id="AHY43671.1"/>
    </source>
</evidence>
<evidence type="ECO:0000313" key="6">
    <source>
        <dbReference type="Proteomes" id="UP000025238"/>
    </source>
</evidence>
<dbReference type="InterPro" id="IPR051829">
    <property type="entry name" value="Multiheme_Cytochr_ET"/>
</dbReference>
<dbReference type="InterPro" id="IPR019734">
    <property type="entry name" value="TPR_rpt"/>
</dbReference>
<dbReference type="InterPro" id="IPR010177">
    <property type="entry name" value="Paired_CXXCH_1"/>
</dbReference>
<evidence type="ECO:0008006" key="7">
    <source>
        <dbReference type="Google" id="ProtNLM"/>
    </source>
</evidence>
<keyword evidence="2" id="KW-0812">Transmembrane</keyword>
<sequence>MPSSPSDRPLSKKPARWLWLLPGGLLLLGCAGFVWWWMQGRAPEPLAAAHWVDEQQCRGCHAGAVKDWQGSHHQLAMQPANPQTVLADFEASPLHNDVETTRFLRKGDEFWVNTPGPDGLPADFKVAYTFGVEPLQQYLVELSGGRLQALGAAWDVEKQAWFHLYPDQGVDHRDPLHWSGAQQNANFMCIECHTTGFERRFDSDSNRFASHWQALGVGCQSCHGPASNHLLWTREPQRADLRNSGLVVNLRDGGNRSEVETCARCHSRRSPLGDGYHAERPLFDDYLPVALGAGLYEVDGKIQDEVFEYGSFTQSRMYAAGVRCSDCHNAHSGALRLSGNAVCTQCHNPAGQAPRVEIRTDKLLAKQYDSPEHHRHPQGSAGAQCTSCHMPGRYYMGNDLRHDHSFSVPNPAQAVALGHGDACLGCHRETEGQQVARQFQDWFGQPAPRDGGFARALQQARTGKTGAAQALYAQLARTDLPALRKAALLAEVPRYPGPAAGQVVATALQHPEAVVRLAAIDVLVAMASPQQQVQALAPLLGDGRRAVRLAATWQLAQLPTELRQGLPRWPAALTEYEQAQRSQLDRAEALTNLAMLYQHTGRPEQVEAHLRLALQRNSHFHPARLLLAQWLEGQGKRNQALQLLQDSSATYPQEASLQHALGLALVRAGQRDTALEALVQAQQLASDNASYAYVLAVALHDAGQQEAAQQLLQQQLANDPANRAVRIALVGYLQAAGQAQEAARLLDELQAVNPYDPLLRTGR</sequence>
<feature type="domain" description="Cytochrome c-552/4" evidence="4">
    <location>
        <begin position="183"/>
        <end position="224"/>
    </location>
</feature>
<name>A0A023WUN4_STUST</name>
<feature type="domain" description="Doubled CXXCH motif" evidence="3">
    <location>
        <begin position="321"/>
        <end position="350"/>
    </location>
</feature>
<keyword evidence="2" id="KW-0472">Membrane</keyword>
<gene>
    <name evidence="5" type="ORF">UIB01_14760</name>
</gene>
<dbReference type="Pfam" id="PF09699">
    <property type="entry name" value="Paired_CXXCH_1"/>
    <property type="match status" value="1"/>
</dbReference>
<dbReference type="EMBL" id="CP007509">
    <property type="protein sequence ID" value="AHY43671.1"/>
    <property type="molecule type" value="Genomic_DNA"/>
</dbReference>
<evidence type="ECO:0000256" key="2">
    <source>
        <dbReference type="SAM" id="Phobius"/>
    </source>
</evidence>
<dbReference type="Pfam" id="PF13181">
    <property type="entry name" value="TPR_8"/>
    <property type="match status" value="1"/>
</dbReference>
<evidence type="ECO:0000259" key="3">
    <source>
        <dbReference type="Pfam" id="PF09699"/>
    </source>
</evidence>
<keyword evidence="2" id="KW-1133">Transmembrane helix</keyword>
<dbReference type="AlphaFoldDB" id="A0A023WUN4"/>
<dbReference type="KEGG" id="pstu:UIB01_14760"/>
<proteinExistence type="predicted"/>
<dbReference type="SUPFAM" id="SSF48695">
    <property type="entry name" value="Multiheme cytochromes"/>
    <property type="match status" value="1"/>
</dbReference>
<dbReference type="GO" id="GO:0016491">
    <property type="term" value="F:oxidoreductase activity"/>
    <property type="evidence" value="ECO:0007669"/>
    <property type="project" value="TreeGrafter"/>
</dbReference>
<dbReference type="InterPro" id="IPR036280">
    <property type="entry name" value="Multihaem_cyt_sf"/>
</dbReference>
<dbReference type="SUPFAM" id="SSF48452">
    <property type="entry name" value="TPR-like"/>
    <property type="match status" value="1"/>
</dbReference>
<dbReference type="SMART" id="SM00028">
    <property type="entry name" value="TPR"/>
    <property type="match status" value="3"/>
</dbReference>
<keyword evidence="1" id="KW-0732">Signal</keyword>
<evidence type="ECO:0000256" key="1">
    <source>
        <dbReference type="ARBA" id="ARBA00022729"/>
    </source>
</evidence>
<dbReference type="Pfam" id="PF13435">
    <property type="entry name" value="Cytochrome_C554"/>
    <property type="match status" value="1"/>
</dbReference>
<reference evidence="5 6" key="1">
    <citation type="submission" date="2014-03" db="EMBL/GenBank/DDBJ databases">
        <title>Complete genome sequence of Pseudomonas stutzeri 19SMN4.</title>
        <authorList>
            <person name="Brunet-Galmes I."/>
            <person name="Nogales B."/>
            <person name="Busquets A."/>
            <person name="Pena A."/>
            <person name="Gomila M."/>
            <person name="Garcia-Valdes E."/>
            <person name="Lalucat J."/>
            <person name="Bennasar A."/>
            <person name="Bosch R."/>
        </authorList>
    </citation>
    <scope>NUCLEOTIDE SEQUENCE [LARGE SCALE GENOMIC DNA]</scope>
    <source>
        <strain evidence="5 6">19SMN4</strain>
    </source>
</reference>
<feature type="transmembrane region" description="Helical" evidence="2">
    <location>
        <begin position="17"/>
        <end position="38"/>
    </location>
</feature>
<dbReference type="InterPro" id="IPR023155">
    <property type="entry name" value="Cyt_c-552/4"/>
</dbReference>
<dbReference type="Proteomes" id="UP000025238">
    <property type="component" value="Chromosome"/>
</dbReference>
<accession>A0A023WUN4</accession>
<dbReference type="Gene3D" id="1.25.40.10">
    <property type="entry name" value="Tetratricopeptide repeat domain"/>
    <property type="match status" value="1"/>
</dbReference>
<dbReference type="Gene3D" id="1.10.1130.10">
    <property type="entry name" value="Flavocytochrome C3, Chain A"/>
    <property type="match status" value="2"/>
</dbReference>
<dbReference type="InterPro" id="IPR011989">
    <property type="entry name" value="ARM-like"/>
</dbReference>
<dbReference type="PANTHER" id="PTHR35038">
    <property type="entry name" value="DISSIMILATORY SULFITE REDUCTASE SIRA"/>
    <property type="match status" value="1"/>
</dbReference>
<protein>
    <recommendedName>
        <fullName evidence="7">Tetratricopeptide repeat protein</fullName>
    </recommendedName>
</protein>
<dbReference type="Gene3D" id="1.25.10.10">
    <property type="entry name" value="Leucine-rich Repeat Variant"/>
    <property type="match status" value="1"/>
</dbReference>
<dbReference type="InterPro" id="IPR011990">
    <property type="entry name" value="TPR-like_helical_dom_sf"/>
</dbReference>
<dbReference type="PATRIC" id="fig|316.97.peg.2955"/>
<dbReference type="PANTHER" id="PTHR35038:SF8">
    <property type="entry name" value="C-TYPE POLYHEME CYTOCHROME OMCC"/>
    <property type="match status" value="1"/>
</dbReference>
<organism evidence="5 6">
    <name type="scientific">Stutzerimonas stutzeri</name>
    <name type="common">Pseudomonas stutzeri</name>
    <dbReference type="NCBI Taxonomy" id="316"/>
    <lineage>
        <taxon>Bacteria</taxon>
        <taxon>Pseudomonadati</taxon>
        <taxon>Pseudomonadota</taxon>
        <taxon>Gammaproteobacteria</taxon>
        <taxon>Pseudomonadales</taxon>
        <taxon>Pseudomonadaceae</taxon>
        <taxon>Stutzerimonas</taxon>
    </lineage>
</organism>